<dbReference type="SUPFAM" id="SSF52540">
    <property type="entry name" value="P-loop containing nucleoside triphosphate hydrolases"/>
    <property type="match status" value="1"/>
</dbReference>
<dbReference type="InterPro" id="IPR027417">
    <property type="entry name" value="P-loop_NTPase"/>
</dbReference>
<proteinExistence type="predicted"/>
<evidence type="ECO:0000256" key="1">
    <source>
        <dbReference type="ARBA" id="ARBA00022741"/>
    </source>
</evidence>
<dbReference type="PANTHER" id="PTHR43038">
    <property type="entry name" value="ATP-BINDING CASSETTE, SUB-FAMILY H, MEMBER 1"/>
    <property type="match status" value="1"/>
</dbReference>
<sequence length="257" mass="28250">MRESSQAVERGGPGASPVVEVRAITRRFGKITAVEDVSFRIQPGEIFGILGPNGSGKTTTIRILCGLLQPTSGTARVAGIDVLEDPDQVKSRIGYMSQSFGLYRDLTLVENLRFYAGVYGLEREWRERVEWAIHAMHIVGSPDQLAGTLSGGIKQRLALACALLHRPPVVFLDEPTAGVDPAARRLFWRIIRTFADSGTTMIVTTHYMDEAEKFDRLAFLSRGKLKALGTPAEVKTTFGVGQSLEDIFVAIQEREES</sequence>
<dbReference type="GO" id="GO:0005524">
    <property type="term" value="F:ATP binding"/>
    <property type="evidence" value="ECO:0007669"/>
    <property type="project" value="UniProtKB-KW"/>
</dbReference>
<evidence type="ECO:0000259" key="4">
    <source>
        <dbReference type="PROSITE" id="PS50893"/>
    </source>
</evidence>
<protein>
    <submittedName>
        <fullName evidence="5">Heme ABC exporter ATP-binding protein CcmA</fullName>
    </submittedName>
</protein>
<keyword evidence="1" id="KW-0547">Nucleotide-binding</keyword>
<evidence type="ECO:0000256" key="3">
    <source>
        <dbReference type="ARBA" id="ARBA00022840"/>
    </source>
</evidence>
<keyword evidence="2" id="KW-0201">Cytochrome c-type biogenesis</keyword>
<keyword evidence="3 5" id="KW-0067">ATP-binding</keyword>
<evidence type="ECO:0000313" key="5">
    <source>
        <dbReference type="EMBL" id="TMQ59455.1"/>
    </source>
</evidence>
<dbReference type="EMBL" id="VBOW01000022">
    <property type="protein sequence ID" value="TMQ59455.1"/>
    <property type="molecule type" value="Genomic_DNA"/>
</dbReference>
<evidence type="ECO:0000313" key="6">
    <source>
        <dbReference type="Proteomes" id="UP000316852"/>
    </source>
</evidence>
<dbReference type="NCBIfam" id="TIGR01189">
    <property type="entry name" value="ccmA"/>
    <property type="match status" value="1"/>
</dbReference>
<dbReference type="InterPro" id="IPR003593">
    <property type="entry name" value="AAA+_ATPase"/>
</dbReference>
<accession>A0A538T749</accession>
<reference evidence="5 6" key="1">
    <citation type="journal article" date="2019" name="Nat. Microbiol.">
        <title>Mediterranean grassland soil C-N compound turnover is dependent on rainfall and depth, and is mediated by genomically divergent microorganisms.</title>
        <authorList>
            <person name="Diamond S."/>
            <person name="Andeer P.F."/>
            <person name="Li Z."/>
            <person name="Crits-Christoph A."/>
            <person name="Burstein D."/>
            <person name="Anantharaman K."/>
            <person name="Lane K.R."/>
            <person name="Thomas B.C."/>
            <person name="Pan C."/>
            <person name="Northen T.R."/>
            <person name="Banfield J.F."/>
        </authorList>
    </citation>
    <scope>NUCLEOTIDE SEQUENCE [LARGE SCALE GENOMIC DNA]</scope>
    <source>
        <strain evidence="5">WS_6</strain>
    </source>
</reference>
<dbReference type="GO" id="GO:0022857">
    <property type="term" value="F:transmembrane transporter activity"/>
    <property type="evidence" value="ECO:0007669"/>
    <property type="project" value="InterPro"/>
</dbReference>
<dbReference type="PANTHER" id="PTHR43038:SF3">
    <property type="entry name" value="ABC TRANSPORTER G FAMILY MEMBER 20 ISOFORM X1"/>
    <property type="match status" value="1"/>
</dbReference>
<dbReference type="InterPro" id="IPR003439">
    <property type="entry name" value="ABC_transporter-like_ATP-bd"/>
</dbReference>
<dbReference type="AlphaFoldDB" id="A0A538T749"/>
<dbReference type="GO" id="GO:0016887">
    <property type="term" value="F:ATP hydrolysis activity"/>
    <property type="evidence" value="ECO:0007669"/>
    <property type="project" value="InterPro"/>
</dbReference>
<dbReference type="PROSITE" id="PS50893">
    <property type="entry name" value="ABC_TRANSPORTER_2"/>
    <property type="match status" value="1"/>
</dbReference>
<name>A0A538T749_UNCEI</name>
<gene>
    <name evidence="5" type="primary">ccmA</name>
    <name evidence="5" type="ORF">E6K76_05155</name>
</gene>
<evidence type="ECO:0000256" key="2">
    <source>
        <dbReference type="ARBA" id="ARBA00022748"/>
    </source>
</evidence>
<feature type="domain" description="ABC transporter" evidence="4">
    <location>
        <begin position="19"/>
        <end position="247"/>
    </location>
</feature>
<dbReference type="InterPro" id="IPR005895">
    <property type="entry name" value="ABC_transptr_haem_export_CcmA"/>
</dbReference>
<dbReference type="Proteomes" id="UP000316852">
    <property type="component" value="Unassembled WGS sequence"/>
</dbReference>
<comment type="caution">
    <text evidence="5">The sequence shown here is derived from an EMBL/GenBank/DDBJ whole genome shotgun (WGS) entry which is preliminary data.</text>
</comment>
<dbReference type="GO" id="GO:0017004">
    <property type="term" value="P:cytochrome complex assembly"/>
    <property type="evidence" value="ECO:0007669"/>
    <property type="project" value="UniProtKB-KW"/>
</dbReference>
<dbReference type="Gene3D" id="3.40.50.300">
    <property type="entry name" value="P-loop containing nucleotide triphosphate hydrolases"/>
    <property type="match status" value="1"/>
</dbReference>
<dbReference type="Pfam" id="PF00005">
    <property type="entry name" value="ABC_tran"/>
    <property type="match status" value="1"/>
</dbReference>
<organism evidence="5 6">
    <name type="scientific">Eiseniibacteriota bacterium</name>
    <dbReference type="NCBI Taxonomy" id="2212470"/>
    <lineage>
        <taxon>Bacteria</taxon>
        <taxon>Candidatus Eiseniibacteriota</taxon>
    </lineage>
</organism>
<dbReference type="SMART" id="SM00382">
    <property type="entry name" value="AAA"/>
    <property type="match status" value="1"/>
</dbReference>